<accession>A0A8K0VW53</accession>
<dbReference type="PANTHER" id="PTHR46457:SF1">
    <property type="entry name" value="DNA REPAIR PROTEIN RAD51 HOMOLOG 4"/>
    <property type="match status" value="1"/>
</dbReference>
<dbReference type="EMBL" id="JAGMVJ010000014">
    <property type="protein sequence ID" value="KAH7082195.1"/>
    <property type="molecule type" value="Genomic_DNA"/>
</dbReference>
<keyword evidence="6" id="KW-1185">Reference proteome</keyword>
<dbReference type="GO" id="GO:0033063">
    <property type="term" value="C:Rad51B-Rad51C-Rad51D-XRCC2 complex"/>
    <property type="evidence" value="ECO:0007669"/>
    <property type="project" value="TreeGrafter"/>
</dbReference>
<feature type="compositionally biased region" description="Pro residues" evidence="3">
    <location>
        <begin position="245"/>
        <end position="259"/>
    </location>
</feature>
<dbReference type="PANTHER" id="PTHR46457">
    <property type="entry name" value="DNA REPAIR PROTEIN RAD51 HOMOLOG 4"/>
    <property type="match status" value="1"/>
</dbReference>
<evidence type="ECO:0000256" key="3">
    <source>
        <dbReference type="SAM" id="MobiDB-lite"/>
    </source>
</evidence>
<dbReference type="Gene3D" id="3.40.50.300">
    <property type="entry name" value="P-loop containing nucleotide triphosphate hydrolases"/>
    <property type="match status" value="1"/>
</dbReference>
<feature type="region of interest" description="Disordered" evidence="3">
    <location>
        <begin position="169"/>
        <end position="266"/>
    </location>
</feature>
<gene>
    <name evidence="5" type="ORF">FB567DRAFT_447358</name>
</gene>
<feature type="region of interest" description="Disordered" evidence="3">
    <location>
        <begin position="316"/>
        <end position="348"/>
    </location>
</feature>
<dbReference type="GO" id="GO:0005815">
    <property type="term" value="C:microtubule organizing center"/>
    <property type="evidence" value="ECO:0007669"/>
    <property type="project" value="TreeGrafter"/>
</dbReference>
<dbReference type="GO" id="GO:0005657">
    <property type="term" value="C:replication fork"/>
    <property type="evidence" value="ECO:0007669"/>
    <property type="project" value="TreeGrafter"/>
</dbReference>
<dbReference type="InterPro" id="IPR013632">
    <property type="entry name" value="Rad51_C"/>
</dbReference>
<keyword evidence="2" id="KW-0539">Nucleus</keyword>
<protein>
    <recommendedName>
        <fullName evidence="4">Rad51-like C-terminal domain-containing protein</fullName>
    </recommendedName>
</protein>
<feature type="compositionally biased region" description="Pro residues" evidence="3">
    <location>
        <begin position="188"/>
        <end position="203"/>
    </location>
</feature>
<evidence type="ECO:0000313" key="5">
    <source>
        <dbReference type="EMBL" id="KAH7082195.1"/>
    </source>
</evidence>
<dbReference type="GO" id="GO:0007131">
    <property type="term" value="P:reciprocal meiotic recombination"/>
    <property type="evidence" value="ECO:0007669"/>
    <property type="project" value="TreeGrafter"/>
</dbReference>
<feature type="compositionally biased region" description="Basic and acidic residues" evidence="3">
    <location>
        <begin position="169"/>
        <end position="180"/>
    </location>
</feature>
<dbReference type="PRINTS" id="PR01217">
    <property type="entry name" value="PRICHEXTENSN"/>
</dbReference>
<reference evidence="5" key="1">
    <citation type="journal article" date="2021" name="Nat. Commun.">
        <title>Genetic determinants of endophytism in the Arabidopsis root mycobiome.</title>
        <authorList>
            <person name="Mesny F."/>
            <person name="Miyauchi S."/>
            <person name="Thiergart T."/>
            <person name="Pickel B."/>
            <person name="Atanasova L."/>
            <person name="Karlsson M."/>
            <person name="Huettel B."/>
            <person name="Barry K.W."/>
            <person name="Haridas S."/>
            <person name="Chen C."/>
            <person name="Bauer D."/>
            <person name="Andreopoulos W."/>
            <person name="Pangilinan J."/>
            <person name="LaButti K."/>
            <person name="Riley R."/>
            <person name="Lipzen A."/>
            <person name="Clum A."/>
            <person name="Drula E."/>
            <person name="Henrissat B."/>
            <person name="Kohler A."/>
            <person name="Grigoriev I.V."/>
            <person name="Martin F.M."/>
            <person name="Hacquard S."/>
        </authorList>
    </citation>
    <scope>NUCLEOTIDE SEQUENCE</scope>
    <source>
        <strain evidence="5">MPI-SDFR-AT-0120</strain>
    </source>
</reference>
<name>A0A8K0VW53_9PLEO</name>
<dbReference type="GO" id="GO:0003697">
    <property type="term" value="F:single-stranded DNA binding"/>
    <property type="evidence" value="ECO:0007669"/>
    <property type="project" value="TreeGrafter"/>
</dbReference>
<dbReference type="InterPro" id="IPR051988">
    <property type="entry name" value="HRR_RAD51_Paralog"/>
</dbReference>
<evidence type="ECO:0000259" key="4">
    <source>
        <dbReference type="Pfam" id="PF08423"/>
    </source>
</evidence>
<dbReference type="Proteomes" id="UP000813461">
    <property type="component" value="Unassembled WGS sequence"/>
</dbReference>
<dbReference type="GO" id="GO:0000400">
    <property type="term" value="F:four-way junction DNA binding"/>
    <property type="evidence" value="ECO:0007669"/>
    <property type="project" value="TreeGrafter"/>
</dbReference>
<dbReference type="GO" id="GO:0008094">
    <property type="term" value="F:ATP-dependent activity, acting on DNA"/>
    <property type="evidence" value="ECO:0007669"/>
    <property type="project" value="TreeGrafter"/>
</dbReference>
<dbReference type="SUPFAM" id="SSF52540">
    <property type="entry name" value="P-loop containing nucleoside triphosphate hydrolases"/>
    <property type="match status" value="1"/>
</dbReference>
<comment type="caution">
    <text evidence="5">The sequence shown here is derived from an EMBL/GenBank/DDBJ whole genome shotgun (WGS) entry which is preliminary data.</text>
</comment>
<dbReference type="OrthoDB" id="336321at2759"/>
<dbReference type="InterPro" id="IPR027417">
    <property type="entry name" value="P-loop_NTPase"/>
</dbReference>
<dbReference type="AlphaFoldDB" id="A0A8K0VW53"/>
<feature type="domain" description="Rad51-like C-terminal" evidence="4">
    <location>
        <begin position="39"/>
        <end position="171"/>
    </location>
</feature>
<organism evidence="5 6">
    <name type="scientific">Paraphoma chrysanthemicola</name>
    <dbReference type="NCBI Taxonomy" id="798071"/>
    <lineage>
        <taxon>Eukaryota</taxon>
        <taxon>Fungi</taxon>
        <taxon>Dikarya</taxon>
        <taxon>Ascomycota</taxon>
        <taxon>Pezizomycotina</taxon>
        <taxon>Dothideomycetes</taxon>
        <taxon>Pleosporomycetidae</taxon>
        <taxon>Pleosporales</taxon>
        <taxon>Pleosporineae</taxon>
        <taxon>Phaeosphaeriaceae</taxon>
        <taxon>Paraphoma</taxon>
    </lineage>
</organism>
<evidence type="ECO:0000256" key="1">
    <source>
        <dbReference type="ARBA" id="ARBA00004123"/>
    </source>
</evidence>
<comment type="subcellular location">
    <subcellularLocation>
        <location evidence="1">Nucleus</location>
    </subcellularLocation>
</comment>
<evidence type="ECO:0000256" key="2">
    <source>
        <dbReference type="ARBA" id="ARBA00023242"/>
    </source>
</evidence>
<feature type="compositionally biased region" description="Acidic residues" evidence="3">
    <location>
        <begin position="211"/>
        <end position="223"/>
    </location>
</feature>
<dbReference type="GO" id="GO:0000724">
    <property type="term" value="P:double-strand break repair via homologous recombination"/>
    <property type="evidence" value="ECO:0007669"/>
    <property type="project" value="TreeGrafter"/>
</dbReference>
<dbReference type="GO" id="GO:0000723">
    <property type="term" value="P:telomere maintenance"/>
    <property type="evidence" value="ECO:0007669"/>
    <property type="project" value="TreeGrafter"/>
</dbReference>
<evidence type="ECO:0000313" key="6">
    <source>
        <dbReference type="Proteomes" id="UP000813461"/>
    </source>
</evidence>
<sequence length="424" mass="45906">MSAAEAVLASALLGEEDLDGLIDGVWEMGVGKGKEEEGEIGTGVKSVDDALGGGVRGGRVMGVWGESGGGGMDVCRALLVDALLKRPEGTAAVVDTTGNFDVLKLYTLIVSRLQRDAEVLKSVRVATGCGEEEKVEEVAAKVLDHVKIMRVFDFVGVREAIGEIRDDLEGRKPARGKEEEAQQEPVAIPQPPEPVVDPEPQPVPKRTVVQDSEDEDEDDDEEMLFNTSTPPAPEPLPPAQNTAPTPSPPHQPQPNPPDSSTPNKPSFILIDNLTQVLTPLLKKDSIQAHALATTFLHTLNHLTATHNLHTILLNPATLPRATSPSRKPTAHPQEHRRPDPPPSPSIFASQNLVPSLVGVLGRYVDTGILVGRMPRRKMDARVYYREMESGRLRGVEMVGVLEVMWDRWEGRVGKWGVLGMEKGG</sequence>
<proteinExistence type="predicted"/>
<dbReference type="GO" id="GO:0042148">
    <property type="term" value="P:DNA strand invasion"/>
    <property type="evidence" value="ECO:0007669"/>
    <property type="project" value="TreeGrafter"/>
</dbReference>
<dbReference type="Pfam" id="PF08423">
    <property type="entry name" value="Rad51"/>
    <property type="match status" value="1"/>
</dbReference>